<dbReference type="HAMAP" id="MF_00303">
    <property type="entry name" value="Trigger_factor_Tig"/>
    <property type="match status" value="1"/>
</dbReference>
<dbReference type="PANTHER" id="PTHR30560">
    <property type="entry name" value="TRIGGER FACTOR CHAPERONE AND PEPTIDYL-PROLYL CIS/TRANS ISOMERASE"/>
    <property type="match status" value="1"/>
</dbReference>
<dbReference type="GO" id="GO:0005737">
    <property type="term" value="C:cytoplasm"/>
    <property type="evidence" value="ECO:0007669"/>
    <property type="project" value="UniProtKB-SubCell"/>
</dbReference>
<evidence type="ECO:0000256" key="9">
    <source>
        <dbReference type="HAMAP-Rule" id="MF_00303"/>
    </source>
</evidence>
<dbReference type="GO" id="GO:0043335">
    <property type="term" value="P:protein unfolding"/>
    <property type="evidence" value="ECO:0007669"/>
    <property type="project" value="TreeGrafter"/>
</dbReference>
<dbReference type="GO" id="GO:0044183">
    <property type="term" value="F:protein folding chaperone"/>
    <property type="evidence" value="ECO:0007669"/>
    <property type="project" value="TreeGrafter"/>
</dbReference>
<dbReference type="NCBIfam" id="TIGR00115">
    <property type="entry name" value="tig"/>
    <property type="match status" value="1"/>
</dbReference>
<dbReference type="PIRSF" id="PIRSF003095">
    <property type="entry name" value="Trigger_factor"/>
    <property type="match status" value="1"/>
</dbReference>
<dbReference type="SUPFAM" id="SSF109998">
    <property type="entry name" value="Triger factor/SurA peptide-binding domain-like"/>
    <property type="match status" value="1"/>
</dbReference>
<dbReference type="Gene3D" id="3.10.50.40">
    <property type="match status" value="1"/>
</dbReference>
<keyword evidence="9" id="KW-0963">Cytoplasm</keyword>
<proteinExistence type="inferred from homology"/>
<dbReference type="AlphaFoldDB" id="A0A934VGM7"/>
<feature type="coiled-coil region" evidence="10">
    <location>
        <begin position="127"/>
        <end position="154"/>
    </location>
</feature>
<evidence type="ECO:0000256" key="3">
    <source>
        <dbReference type="ARBA" id="ARBA00013194"/>
    </source>
</evidence>
<keyword evidence="6 9" id="KW-0143">Chaperone</keyword>
<dbReference type="Pfam" id="PF05697">
    <property type="entry name" value="Trigger_N"/>
    <property type="match status" value="1"/>
</dbReference>
<evidence type="ECO:0000256" key="4">
    <source>
        <dbReference type="ARBA" id="ARBA00016902"/>
    </source>
</evidence>
<evidence type="ECO:0000256" key="1">
    <source>
        <dbReference type="ARBA" id="ARBA00000971"/>
    </source>
</evidence>
<dbReference type="Gene3D" id="1.10.3120.10">
    <property type="entry name" value="Trigger factor, C-terminal domain"/>
    <property type="match status" value="1"/>
</dbReference>
<comment type="similarity">
    <text evidence="2 9">Belongs to the FKBP-type PPIase family. Tig subfamily.</text>
</comment>
<comment type="catalytic activity">
    <reaction evidence="1 9">
        <text>[protein]-peptidylproline (omega=180) = [protein]-peptidylproline (omega=0)</text>
        <dbReference type="Rhea" id="RHEA:16237"/>
        <dbReference type="Rhea" id="RHEA-COMP:10747"/>
        <dbReference type="Rhea" id="RHEA-COMP:10748"/>
        <dbReference type="ChEBI" id="CHEBI:83833"/>
        <dbReference type="ChEBI" id="CHEBI:83834"/>
        <dbReference type="EC" id="5.2.1.8"/>
    </reaction>
</comment>
<dbReference type="Proteomes" id="UP000658278">
    <property type="component" value="Unassembled WGS sequence"/>
</dbReference>
<evidence type="ECO:0000313" key="14">
    <source>
        <dbReference type="EMBL" id="MBK1827735.1"/>
    </source>
</evidence>
<dbReference type="InterPro" id="IPR036611">
    <property type="entry name" value="Trigger_fac_ribosome-bd_sf"/>
</dbReference>
<evidence type="ECO:0000256" key="5">
    <source>
        <dbReference type="ARBA" id="ARBA00023110"/>
    </source>
</evidence>
<dbReference type="EMBL" id="JAENII010000008">
    <property type="protein sequence ID" value="MBK1827735.1"/>
    <property type="molecule type" value="Genomic_DNA"/>
</dbReference>
<dbReference type="RefSeq" id="WP_200279672.1">
    <property type="nucleotide sequence ID" value="NZ_JAENII010000008.1"/>
</dbReference>
<dbReference type="PANTHER" id="PTHR30560:SF3">
    <property type="entry name" value="TRIGGER FACTOR-LIKE PROTEIN TIG, CHLOROPLASTIC"/>
    <property type="match status" value="1"/>
</dbReference>
<reference evidence="14" key="1">
    <citation type="submission" date="2021-01" db="EMBL/GenBank/DDBJ databases">
        <title>Modified the classification status of verrucomicrobia.</title>
        <authorList>
            <person name="Feng X."/>
        </authorList>
    </citation>
    <scope>NUCLEOTIDE SEQUENCE</scope>
    <source>
        <strain evidence="14">KCTC 22201</strain>
    </source>
</reference>
<comment type="function">
    <text evidence="9">Involved in protein export. Acts as a chaperone by maintaining the newly synthesized protein in an open conformation. Functions as a peptidyl-prolyl cis-trans isomerase.</text>
</comment>
<sequence length="446" mass="49359">MNITVEKQPNCNASLLVEVPSDTVQSERNKIVKTYTSQARIQGFRPGKAPRKVIEKRFGSSITSELEERLARQAFEKAMTEQGLKVLDFGRPADFKETPDGSVTFRSQLTLAPEINLPDYKGITITAGSAEVTEEEVEQNLQSLRERLADYSDIEGRTATTGDLAVIDYTSTLDGTPLEEALGKPVGYLSGREGFWIKIDEESFLPGFAAELDGCAAGDEKEIKVTVPEDFPVAELHGKELVFDVKVKEIKEVSLPELDDEFAAKVTGGKGLDELKTMVEQQLGVEKQRQVDDAKVNQIVEHFNELVDFELPEELVREETQSQADSLVQRGVQSGMSEDEIAAQQAEIFATAGMQARTNLKTNFILQEIARVENIQISDAELVNHLATVAQSRKESPKKMIKQLQKEGRIPGIRNSMLVGKAIDFVLEHANVEEASASTEDQEEKS</sequence>
<evidence type="ECO:0000259" key="11">
    <source>
        <dbReference type="Pfam" id="PF00254"/>
    </source>
</evidence>
<evidence type="ECO:0000256" key="2">
    <source>
        <dbReference type="ARBA" id="ARBA00005464"/>
    </source>
</evidence>
<dbReference type="GO" id="GO:0003755">
    <property type="term" value="F:peptidyl-prolyl cis-trans isomerase activity"/>
    <property type="evidence" value="ECO:0007669"/>
    <property type="project" value="UniProtKB-UniRule"/>
</dbReference>
<dbReference type="SUPFAM" id="SSF54534">
    <property type="entry name" value="FKBP-like"/>
    <property type="match status" value="1"/>
</dbReference>
<dbReference type="InterPro" id="IPR027304">
    <property type="entry name" value="Trigger_fact/SurA_dom_sf"/>
</dbReference>
<comment type="domain">
    <text evidence="9">Consists of 3 domains; the N-terminus binds the ribosome, the middle domain has PPIase activity, while the C-terminus has intrinsic chaperone activity on its own.</text>
</comment>
<evidence type="ECO:0000313" key="15">
    <source>
        <dbReference type="Proteomes" id="UP000658278"/>
    </source>
</evidence>
<comment type="caution">
    <text evidence="14">The sequence shown here is derived from an EMBL/GenBank/DDBJ whole genome shotgun (WGS) entry which is preliminary data.</text>
</comment>
<dbReference type="InterPro" id="IPR005215">
    <property type="entry name" value="Trig_fac"/>
</dbReference>
<keyword evidence="15" id="KW-1185">Reference proteome</keyword>
<evidence type="ECO:0000259" key="13">
    <source>
        <dbReference type="Pfam" id="PF05698"/>
    </source>
</evidence>
<keyword evidence="9" id="KW-0131">Cell cycle</keyword>
<dbReference type="Pfam" id="PF00254">
    <property type="entry name" value="FKBP_C"/>
    <property type="match status" value="1"/>
</dbReference>
<dbReference type="InterPro" id="IPR008880">
    <property type="entry name" value="Trigger_fac_C"/>
</dbReference>
<dbReference type="InterPro" id="IPR008881">
    <property type="entry name" value="Trigger_fac_ribosome-bd_bac"/>
</dbReference>
<evidence type="ECO:0000256" key="7">
    <source>
        <dbReference type="ARBA" id="ARBA00023235"/>
    </source>
</evidence>
<feature type="domain" description="PPIase FKBP-type" evidence="11">
    <location>
        <begin position="157"/>
        <end position="248"/>
    </location>
</feature>
<name>A0A934VGM7_9BACT</name>
<feature type="domain" description="Trigger factor ribosome-binding bacterial" evidence="12">
    <location>
        <begin position="1"/>
        <end position="144"/>
    </location>
</feature>
<dbReference type="EC" id="5.2.1.8" evidence="3 9"/>
<gene>
    <name evidence="9 14" type="primary">tig</name>
    <name evidence="14" type="ORF">JIN81_11950</name>
</gene>
<keyword evidence="10" id="KW-0175">Coiled coil</keyword>
<dbReference type="GO" id="GO:0051083">
    <property type="term" value="P:'de novo' cotranslational protein folding"/>
    <property type="evidence" value="ECO:0007669"/>
    <property type="project" value="TreeGrafter"/>
</dbReference>
<keyword evidence="9" id="KW-0132">Cell division</keyword>
<comment type="subcellular location">
    <subcellularLocation>
        <location evidence="9">Cytoplasm</location>
    </subcellularLocation>
    <text evidence="9">About half TF is bound to the ribosome near the polypeptide exit tunnel while the other half is free in the cytoplasm.</text>
</comment>
<evidence type="ECO:0000256" key="10">
    <source>
        <dbReference type="SAM" id="Coils"/>
    </source>
</evidence>
<evidence type="ECO:0000256" key="6">
    <source>
        <dbReference type="ARBA" id="ARBA00023186"/>
    </source>
</evidence>
<evidence type="ECO:0000256" key="8">
    <source>
        <dbReference type="ARBA" id="ARBA00029986"/>
    </source>
</evidence>
<dbReference type="InterPro" id="IPR046357">
    <property type="entry name" value="PPIase_dom_sf"/>
</dbReference>
<organism evidence="14 15">
    <name type="scientific">Haloferula rosea</name>
    <dbReference type="NCBI Taxonomy" id="490093"/>
    <lineage>
        <taxon>Bacteria</taxon>
        <taxon>Pseudomonadati</taxon>
        <taxon>Verrucomicrobiota</taxon>
        <taxon>Verrucomicrobiia</taxon>
        <taxon>Verrucomicrobiales</taxon>
        <taxon>Verrucomicrobiaceae</taxon>
        <taxon>Haloferula</taxon>
    </lineage>
</organism>
<dbReference type="GO" id="GO:0043022">
    <property type="term" value="F:ribosome binding"/>
    <property type="evidence" value="ECO:0007669"/>
    <property type="project" value="TreeGrafter"/>
</dbReference>
<protein>
    <recommendedName>
        <fullName evidence="4 9">Trigger factor</fullName>
        <shortName evidence="9">TF</shortName>
        <ecNumber evidence="3 9">5.2.1.8</ecNumber>
    </recommendedName>
    <alternativeName>
        <fullName evidence="8 9">PPIase</fullName>
    </alternativeName>
</protein>
<feature type="domain" description="Trigger factor C-terminal" evidence="13">
    <location>
        <begin position="272"/>
        <end position="428"/>
    </location>
</feature>
<evidence type="ECO:0000259" key="12">
    <source>
        <dbReference type="Pfam" id="PF05697"/>
    </source>
</evidence>
<dbReference type="Gene3D" id="3.30.70.1050">
    <property type="entry name" value="Trigger factor ribosome-binding domain"/>
    <property type="match status" value="1"/>
</dbReference>
<dbReference type="GO" id="GO:0015031">
    <property type="term" value="P:protein transport"/>
    <property type="evidence" value="ECO:0007669"/>
    <property type="project" value="UniProtKB-UniRule"/>
</dbReference>
<dbReference type="Pfam" id="PF05698">
    <property type="entry name" value="Trigger_C"/>
    <property type="match status" value="1"/>
</dbReference>
<keyword evidence="7 9" id="KW-0413">Isomerase</keyword>
<keyword evidence="5 9" id="KW-0697">Rotamase</keyword>
<dbReference type="GO" id="GO:0051301">
    <property type="term" value="P:cell division"/>
    <property type="evidence" value="ECO:0007669"/>
    <property type="project" value="UniProtKB-KW"/>
</dbReference>
<accession>A0A934VGM7</accession>
<dbReference type="InterPro" id="IPR037041">
    <property type="entry name" value="Trigger_fac_C_sf"/>
</dbReference>
<dbReference type="InterPro" id="IPR001179">
    <property type="entry name" value="PPIase_FKBP_dom"/>
</dbReference>
<dbReference type="SUPFAM" id="SSF102735">
    <property type="entry name" value="Trigger factor ribosome-binding domain"/>
    <property type="match status" value="1"/>
</dbReference>